<keyword evidence="5" id="KW-1185">Reference proteome</keyword>
<keyword evidence="2 3" id="KW-0378">Hydrolase</keyword>
<dbReference type="Pfam" id="PF03975">
    <property type="entry name" value="CheD"/>
    <property type="match status" value="1"/>
</dbReference>
<evidence type="ECO:0000256" key="2">
    <source>
        <dbReference type="ARBA" id="ARBA00022801"/>
    </source>
</evidence>
<dbReference type="PANTHER" id="PTHR35147:SF3">
    <property type="entry name" value="CHEMORECEPTOR GLUTAMINE DEAMIDASE CHED 1-RELATED"/>
    <property type="match status" value="1"/>
</dbReference>
<dbReference type="CDD" id="cd16352">
    <property type="entry name" value="CheD"/>
    <property type="match status" value="1"/>
</dbReference>
<dbReference type="STRING" id="561720.SAMN06275492_10942"/>
<dbReference type="SUPFAM" id="SSF64438">
    <property type="entry name" value="CNF1/YfiH-like putative cysteine hydrolases"/>
    <property type="match status" value="1"/>
</dbReference>
<dbReference type="GO" id="GO:0006935">
    <property type="term" value="P:chemotaxis"/>
    <property type="evidence" value="ECO:0007669"/>
    <property type="project" value="UniProtKB-UniRule"/>
</dbReference>
<comment type="catalytic activity">
    <reaction evidence="3">
        <text>L-glutaminyl-[protein] + H2O = L-glutamyl-[protein] + NH4(+)</text>
        <dbReference type="Rhea" id="RHEA:16441"/>
        <dbReference type="Rhea" id="RHEA-COMP:10207"/>
        <dbReference type="Rhea" id="RHEA-COMP:10208"/>
        <dbReference type="ChEBI" id="CHEBI:15377"/>
        <dbReference type="ChEBI" id="CHEBI:28938"/>
        <dbReference type="ChEBI" id="CHEBI:29973"/>
        <dbReference type="ChEBI" id="CHEBI:30011"/>
        <dbReference type="EC" id="3.5.1.44"/>
    </reaction>
</comment>
<name>A0A1X7J7P2_9BACT</name>
<evidence type="ECO:0000313" key="5">
    <source>
        <dbReference type="Proteomes" id="UP000193355"/>
    </source>
</evidence>
<evidence type="ECO:0000256" key="1">
    <source>
        <dbReference type="ARBA" id="ARBA00022500"/>
    </source>
</evidence>
<dbReference type="InterPro" id="IPR011324">
    <property type="entry name" value="Cytotoxic_necrot_fac-like_cat"/>
</dbReference>
<dbReference type="GO" id="GO:0050568">
    <property type="term" value="F:protein-glutamine glutaminase activity"/>
    <property type="evidence" value="ECO:0007669"/>
    <property type="project" value="UniProtKB-UniRule"/>
</dbReference>
<keyword evidence="1 3" id="KW-0145">Chemotaxis</keyword>
<dbReference type="HAMAP" id="MF_01440">
    <property type="entry name" value="CheD"/>
    <property type="match status" value="1"/>
</dbReference>
<sequence length="167" mass="18317">MIGSPNGIAENTAIDSYYLQPGYIFVSRTPSTIRTVLGSCVSVCLWDRKKRWGGMNHYIYSRPWSGQRNAQFGSISIPYMVKMVLDQGASKADLAAHVVGGAQNPHLAKEIGRDNAKVALEILGRWSIPIFMEDTGGERGRKVIFNTGTGDISVQIMSGPERTKGRI</sequence>
<dbReference type="Gene3D" id="3.30.1330.200">
    <property type="match status" value="1"/>
</dbReference>
<dbReference type="InterPro" id="IPR038592">
    <property type="entry name" value="CheD-like_sf"/>
</dbReference>
<gene>
    <name evidence="3" type="primary">cheD</name>
    <name evidence="4" type="ORF">SAMN06275492_10942</name>
</gene>
<organism evidence="4 5">
    <name type="scientific">Dethiosulfovibrio salsuginis</name>
    <dbReference type="NCBI Taxonomy" id="561720"/>
    <lineage>
        <taxon>Bacteria</taxon>
        <taxon>Thermotogati</taxon>
        <taxon>Synergistota</taxon>
        <taxon>Synergistia</taxon>
        <taxon>Synergistales</taxon>
        <taxon>Dethiosulfovibrionaceae</taxon>
        <taxon>Dethiosulfovibrio</taxon>
    </lineage>
</organism>
<reference evidence="5" key="1">
    <citation type="submission" date="2017-04" db="EMBL/GenBank/DDBJ databases">
        <authorList>
            <person name="Varghese N."/>
            <person name="Submissions S."/>
        </authorList>
    </citation>
    <scope>NUCLEOTIDE SEQUENCE [LARGE SCALE GENOMIC DNA]</scope>
    <source>
        <strain evidence="5">USBA 82</strain>
    </source>
</reference>
<evidence type="ECO:0000256" key="3">
    <source>
        <dbReference type="HAMAP-Rule" id="MF_01440"/>
    </source>
</evidence>
<dbReference type="AlphaFoldDB" id="A0A1X7J7P2"/>
<comment type="function">
    <text evidence="3">Probably deamidates glutamine residues to glutamate on methyl-accepting chemotaxis receptors (MCPs), playing an important role in chemotaxis.</text>
</comment>
<dbReference type="InterPro" id="IPR005659">
    <property type="entry name" value="Chemorcpt_Glu_NH3ase_CheD"/>
</dbReference>
<evidence type="ECO:0000313" key="4">
    <source>
        <dbReference type="EMBL" id="SMG23530.1"/>
    </source>
</evidence>
<protein>
    <recommendedName>
        <fullName evidence="3">Probable chemoreceptor glutamine deamidase CheD</fullName>
        <ecNumber evidence="3">3.5.1.44</ecNumber>
    </recommendedName>
</protein>
<comment type="similarity">
    <text evidence="3">Belongs to the CheD family.</text>
</comment>
<accession>A0A1X7J7P2</accession>
<dbReference type="EMBL" id="FXBB01000009">
    <property type="protein sequence ID" value="SMG23530.1"/>
    <property type="molecule type" value="Genomic_DNA"/>
</dbReference>
<proteinExistence type="inferred from homology"/>
<dbReference type="OrthoDB" id="9807202at2"/>
<dbReference type="PANTHER" id="PTHR35147">
    <property type="entry name" value="CHEMORECEPTOR GLUTAMINE DEAMIDASE CHED-RELATED"/>
    <property type="match status" value="1"/>
</dbReference>
<dbReference type="EC" id="3.5.1.44" evidence="3"/>
<dbReference type="Proteomes" id="UP000193355">
    <property type="component" value="Unassembled WGS sequence"/>
</dbReference>
<dbReference type="RefSeq" id="WP_085544263.1">
    <property type="nucleotide sequence ID" value="NZ_FXBB01000009.1"/>
</dbReference>